<keyword evidence="4" id="KW-0808">Transferase</keyword>
<dbReference type="EMBL" id="AP019303">
    <property type="protein sequence ID" value="BBH08385.1"/>
    <property type="molecule type" value="Genomic_DNA"/>
</dbReference>
<dbReference type="InterPro" id="IPR013083">
    <property type="entry name" value="Znf_RING/FYVE/PHD"/>
</dbReference>
<dbReference type="InterPro" id="IPR055566">
    <property type="entry name" value="ARM_LIN"/>
</dbReference>
<evidence type="ECO:0000259" key="7">
    <source>
        <dbReference type="PROSITE" id="PS51698"/>
    </source>
</evidence>
<dbReference type="UniPathway" id="UPA00143"/>
<dbReference type="SMART" id="SM00504">
    <property type="entry name" value="Ubox"/>
    <property type="match status" value="1"/>
</dbReference>
<dbReference type="SUPFAM" id="SSF50978">
    <property type="entry name" value="WD40 repeat-like"/>
    <property type="match status" value="1"/>
</dbReference>
<evidence type="ECO:0000256" key="2">
    <source>
        <dbReference type="ARBA" id="ARBA00004906"/>
    </source>
</evidence>
<feature type="region of interest" description="Disordered" evidence="6">
    <location>
        <begin position="67"/>
        <end position="101"/>
    </location>
</feature>
<name>A0A4Y1RWP7_PRUDU</name>
<dbReference type="GO" id="GO:0016567">
    <property type="term" value="P:protein ubiquitination"/>
    <property type="evidence" value="ECO:0007669"/>
    <property type="project" value="UniProtKB-UniPathway"/>
</dbReference>
<protein>
    <recommendedName>
        <fullName evidence="3">RING-type E3 ubiquitin transferase</fullName>
        <ecNumber evidence="3">2.3.2.27</ecNumber>
    </recommendedName>
</protein>
<dbReference type="InterPro" id="IPR001680">
    <property type="entry name" value="WD40_rpt"/>
</dbReference>
<organism evidence="8">
    <name type="scientific">Prunus dulcis</name>
    <name type="common">Almond</name>
    <name type="synonym">Amygdalus dulcis</name>
    <dbReference type="NCBI Taxonomy" id="3755"/>
    <lineage>
        <taxon>Eukaryota</taxon>
        <taxon>Viridiplantae</taxon>
        <taxon>Streptophyta</taxon>
        <taxon>Embryophyta</taxon>
        <taxon>Tracheophyta</taxon>
        <taxon>Spermatophyta</taxon>
        <taxon>Magnoliopsida</taxon>
        <taxon>eudicotyledons</taxon>
        <taxon>Gunneridae</taxon>
        <taxon>Pentapetalae</taxon>
        <taxon>rosids</taxon>
        <taxon>fabids</taxon>
        <taxon>Rosales</taxon>
        <taxon>Rosaceae</taxon>
        <taxon>Amygdaloideae</taxon>
        <taxon>Amygdaleae</taxon>
        <taxon>Prunus</taxon>
    </lineage>
</organism>
<dbReference type="PANTHER" id="PTHR47446:SF2">
    <property type="entry name" value="RING-TYPE E3 UBIQUITIN TRANSFERASE"/>
    <property type="match status" value="1"/>
</dbReference>
<dbReference type="Pfam" id="PF00400">
    <property type="entry name" value="WD40"/>
    <property type="match status" value="2"/>
</dbReference>
<comment type="catalytic activity">
    <reaction evidence="1">
        <text>S-ubiquitinyl-[E2 ubiquitin-conjugating enzyme]-L-cysteine + [acceptor protein]-L-lysine = [E2 ubiquitin-conjugating enzyme]-L-cysteine + N(6)-ubiquitinyl-[acceptor protein]-L-lysine.</text>
        <dbReference type="EC" id="2.3.2.27"/>
    </reaction>
</comment>
<dbReference type="InterPro" id="IPR056514">
    <property type="entry name" value="ARM_LIN_2nd"/>
</dbReference>
<dbReference type="InterPro" id="IPR045210">
    <property type="entry name" value="RING-Ubox_PUB"/>
</dbReference>
<dbReference type="Gene3D" id="3.30.40.10">
    <property type="entry name" value="Zinc/RING finger domain, C3HC4 (zinc finger)"/>
    <property type="match status" value="1"/>
</dbReference>
<dbReference type="SMART" id="SM00320">
    <property type="entry name" value="WD40"/>
    <property type="match status" value="5"/>
</dbReference>
<evidence type="ECO:0000256" key="1">
    <source>
        <dbReference type="ARBA" id="ARBA00000900"/>
    </source>
</evidence>
<gene>
    <name evidence="8" type="ORF">Prudu_020557</name>
</gene>
<dbReference type="AlphaFoldDB" id="A0A4Y1RWP7"/>
<dbReference type="Gene3D" id="2.130.10.10">
    <property type="entry name" value="YVTN repeat-like/Quinoprotein amine dehydrogenase"/>
    <property type="match status" value="2"/>
</dbReference>
<dbReference type="PROSITE" id="PS50294">
    <property type="entry name" value="WD_REPEATS_REGION"/>
    <property type="match status" value="2"/>
</dbReference>
<evidence type="ECO:0000256" key="4">
    <source>
        <dbReference type="ARBA" id="ARBA00022679"/>
    </source>
</evidence>
<evidence type="ECO:0000313" key="8">
    <source>
        <dbReference type="EMBL" id="BBH08385.1"/>
    </source>
</evidence>
<dbReference type="InterPro" id="IPR003613">
    <property type="entry name" value="Ubox_domain"/>
</dbReference>
<dbReference type="InterPro" id="IPR036322">
    <property type="entry name" value="WD40_repeat_dom_sf"/>
</dbReference>
<feature type="compositionally biased region" description="Low complexity" evidence="6">
    <location>
        <begin position="82"/>
        <end position="94"/>
    </location>
</feature>
<sequence length="1077" mass="118779">MNFDRSLLAKDFLGPWQPIWAEAETSVELFSSSRGRKPKSPPPAYPQRVYLNNILTVQEESSWRLEASANVNSDSESESSLEDNSVGSSSSSLDSEAEIEENNREMELFEATKSQIQKLKQPISAESNRFMADSDSTSAGGGKNTPPKDFVCPITSTLFDDPVTLETGQTYERKAIQEWIERGNSTCPITRQNLQSTQLPKTNYVLKRLIASWQEQNPACAVLNLSQNTSLVVDPVVKSIMPLTSPDSVISQASLDGAVGELRHAITNLCMSEILKESELAVLRIERFWQEANVEWDIQSLLTKPPVINGFVEVLFNSVDSSVLSAAVFLLSELGSRDNAVIQTLTRVDSDVECIVTLFNKGLKEAVVLIYLLRHSIPNLIELDMVDSLLVVIRKEDNDLLNMCLKPRTAAVVLLGLILGGSGEGIASSIVNTVVSEKALERIISSLESESVEERIAAVGILLRCMQQDGKCRNTIADKAELAPVLDSFMGANDRERFEIVHFFSELVKLNRRTFNEQILHIIKDEGPLSTMHTLLIYLQTALQDQCPIVAGLLLQLDLLAEPRKMSIYREEAIDVLISCLRNVEFPAAQIAAAETIMSLQGRFTTSGKPLTRAFLLKRAGLDKSYKSSVRMDQLSNFSGEDETLEEEKAANNWERKMALVLASHEFGLLFEALAEGLKSRYAELCSACFVSATWLAHMLDVLPDTGIREAARVCLLKRFISIFKSAKDTEDKALSMLALNSFIHDPEGMSEELWDHKELVQVDCSENGEVLSLVCFKDKIFSGHSDGTIKVWTGKGSVLHLIQEIREHTKAVTSLAILQSGETLYSGSLDRTTRVWSISNEAIYCVHVHDMKDQVHSIAVTNTLACFIPQSNGIKVLNETNGLLRSKKNHELATNGLHAIRYQVHSWNGGSKLLNSSKYVKCFALVHGKLYCGCHDSGIQEIDLATGTLSTIQNGSRKLLSKANPIHAIQVHSGLIYAASSSADGAAVKIWNAANFSMVGFLPTTLEVRTMAISSELIYLGGKGGSVEIWDREKQNRIDTLQTGTNCKVLCLALDANEEVLVTGTSDGRIRAWGLS</sequence>
<dbReference type="Pfam" id="PF23628">
    <property type="entry name" value="ARM_LIN_C"/>
    <property type="match status" value="1"/>
</dbReference>
<dbReference type="CDD" id="cd16664">
    <property type="entry name" value="RING-Ubox_PUB"/>
    <property type="match status" value="1"/>
</dbReference>
<dbReference type="Pfam" id="PF04564">
    <property type="entry name" value="U-box"/>
    <property type="match status" value="1"/>
</dbReference>
<dbReference type="Pfam" id="PF23654">
    <property type="entry name" value="ARM_LIN_2nd"/>
    <property type="match status" value="1"/>
</dbReference>
<feature type="domain" description="U-box" evidence="7">
    <location>
        <begin position="145"/>
        <end position="220"/>
    </location>
</feature>
<accession>A0A4Y1RWP7</accession>
<dbReference type="InterPro" id="IPR015943">
    <property type="entry name" value="WD40/YVTN_repeat-like_dom_sf"/>
</dbReference>
<dbReference type="GO" id="GO:0061630">
    <property type="term" value="F:ubiquitin protein ligase activity"/>
    <property type="evidence" value="ECO:0007669"/>
    <property type="project" value="UniProtKB-EC"/>
</dbReference>
<proteinExistence type="predicted"/>
<keyword evidence="5" id="KW-0853">WD repeat</keyword>
<evidence type="ECO:0000256" key="6">
    <source>
        <dbReference type="SAM" id="MobiDB-lite"/>
    </source>
</evidence>
<dbReference type="Gene3D" id="1.25.10.10">
    <property type="entry name" value="Leucine-rich Repeat Variant"/>
    <property type="match status" value="1"/>
</dbReference>
<feature type="repeat" description="WD" evidence="5">
    <location>
        <begin position="806"/>
        <end position="841"/>
    </location>
</feature>
<dbReference type="PROSITE" id="PS51698">
    <property type="entry name" value="U_BOX"/>
    <property type="match status" value="1"/>
</dbReference>
<dbReference type="SUPFAM" id="SSF57850">
    <property type="entry name" value="RING/U-box"/>
    <property type="match status" value="1"/>
</dbReference>
<dbReference type="InterPro" id="IPR052858">
    <property type="entry name" value="E3_ubiquitin-ligase_LIN"/>
</dbReference>
<reference evidence="8" key="1">
    <citation type="journal article" date="2019" name="Science">
        <title>Mutation of a bHLH transcription factor allowed almond domestication.</title>
        <authorList>
            <person name="Sanchez-Perez R."/>
            <person name="Pavan S."/>
            <person name="Mazzeo R."/>
            <person name="Moldovan C."/>
            <person name="Aiese Cigliano R."/>
            <person name="Del Cueto J."/>
            <person name="Ricciardi F."/>
            <person name="Lotti C."/>
            <person name="Ricciardi L."/>
            <person name="Dicenta F."/>
            <person name="Lopez-Marques R.L."/>
            <person name="Lindberg Moller B."/>
        </authorList>
    </citation>
    <scope>NUCLEOTIDE SEQUENCE</scope>
</reference>
<feature type="repeat" description="WD" evidence="5">
    <location>
        <begin position="1043"/>
        <end position="1077"/>
    </location>
</feature>
<dbReference type="EC" id="2.3.2.27" evidence="3"/>
<evidence type="ECO:0000256" key="5">
    <source>
        <dbReference type="PROSITE-ProRule" id="PRU00221"/>
    </source>
</evidence>
<evidence type="ECO:0000256" key="3">
    <source>
        <dbReference type="ARBA" id="ARBA00012483"/>
    </source>
</evidence>
<comment type="pathway">
    <text evidence="2">Protein modification; protein ubiquitination.</text>
</comment>
<dbReference type="PANTHER" id="PTHR47446">
    <property type="entry name" value="RING-TYPE E3 UBIQUITIN TRANSFERASE"/>
    <property type="match status" value="1"/>
</dbReference>
<dbReference type="InterPro" id="IPR011989">
    <property type="entry name" value="ARM-like"/>
</dbReference>
<dbReference type="PROSITE" id="PS50082">
    <property type="entry name" value="WD_REPEATS_2"/>
    <property type="match status" value="2"/>
</dbReference>
<dbReference type="SUPFAM" id="SSF48371">
    <property type="entry name" value="ARM repeat"/>
    <property type="match status" value="1"/>
</dbReference>
<dbReference type="InterPro" id="IPR016024">
    <property type="entry name" value="ARM-type_fold"/>
</dbReference>